<dbReference type="AlphaFoldDB" id="A0A484FSA8"/>
<sequence length="83" mass="9291">MEVRRCASSTLRIQVLDTISRELSLNRSPPPKSFATFLHPSQRNNVPSISSPFDVSYFSRQHCDFFLTVTNSSSGVSRLLDSA</sequence>
<accession>A0A484FSA8</accession>
<keyword evidence="2" id="KW-1185">Reference proteome</keyword>
<dbReference type="EMBL" id="AMCV02000016">
    <property type="protein sequence ID" value="TDZ20902.1"/>
    <property type="molecule type" value="Genomic_DNA"/>
</dbReference>
<organism evidence="1 2">
    <name type="scientific">Colletotrichum orbiculare (strain 104-T / ATCC 96160 / CBS 514.97 / LARS 414 / MAFF 240422)</name>
    <name type="common">Cucumber anthracnose fungus</name>
    <name type="synonym">Colletotrichum lagenarium</name>
    <dbReference type="NCBI Taxonomy" id="1213857"/>
    <lineage>
        <taxon>Eukaryota</taxon>
        <taxon>Fungi</taxon>
        <taxon>Dikarya</taxon>
        <taxon>Ascomycota</taxon>
        <taxon>Pezizomycotina</taxon>
        <taxon>Sordariomycetes</taxon>
        <taxon>Hypocreomycetidae</taxon>
        <taxon>Glomerellales</taxon>
        <taxon>Glomerellaceae</taxon>
        <taxon>Colletotrichum</taxon>
        <taxon>Colletotrichum orbiculare species complex</taxon>
    </lineage>
</organism>
<reference evidence="2" key="1">
    <citation type="journal article" date="2013" name="New Phytol.">
        <title>Comparative genomic and transcriptomic analyses reveal the hemibiotrophic stage shift of Colletotrichum fungi.</title>
        <authorList>
            <person name="Gan P."/>
            <person name="Ikeda K."/>
            <person name="Irieda H."/>
            <person name="Narusaka M."/>
            <person name="O'Connell R.J."/>
            <person name="Narusaka Y."/>
            <person name="Takano Y."/>
            <person name="Kubo Y."/>
            <person name="Shirasu K."/>
        </authorList>
    </citation>
    <scope>NUCLEOTIDE SEQUENCE [LARGE SCALE GENOMIC DNA]</scope>
    <source>
        <strain evidence="2">104-T / ATCC 96160 / CBS 514.97 / LARS 414 / MAFF 240422</strain>
    </source>
</reference>
<comment type="caution">
    <text evidence="1">The sequence shown here is derived from an EMBL/GenBank/DDBJ whole genome shotgun (WGS) entry which is preliminary data.</text>
</comment>
<name>A0A484FSA8_COLOR</name>
<evidence type="ECO:0000313" key="1">
    <source>
        <dbReference type="EMBL" id="TDZ20902.1"/>
    </source>
</evidence>
<dbReference type="Proteomes" id="UP000014480">
    <property type="component" value="Unassembled WGS sequence"/>
</dbReference>
<reference evidence="2" key="2">
    <citation type="journal article" date="2019" name="Mol. Plant Microbe Interact.">
        <title>Genome sequence resources for four phytopathogenic fungi from the Colletotrichum orbiculare species complex.</title>
        <authorList>
            <person name="Gan P."/>
            <person name="Tsushima A."/>
            <person name="Narusaka M."/>
            <person name="Narusaka Y."/>
            <person name="Takano Y."/>
            <person name="Kubo Y."/>
            <person name="Shirasu K."/>
        </authorList>
    </citation>
    <scope>GENOME REANNOTATION</scope>
    <source>
        <strain evidence="2">104-T / ATCC 96160 / CBS 514.97 / LARS 414 / MAFF 240422</strain>
    </source>
</reference>
<evidence type="ECO:0000313" key="2">
    <source>
        <dbReference type="Proteomes" id="UP000014480"/>
    </source>
</evidence>
<protein>
    <submittedName>
        <fullName evidence="1">Uncharacterized protein</fullName>
    </submittedName>
</protein>
<proteinExistence type="predicted"/>
<gene>
    <name evidence="1" type="ORF">Cob_v006284</name>
</gene>